<feature type="compositionally biased region" description="Basic and acidic residues" evidence="2">
    <location>
        <begin position="24"/>
        <end position="37"/>
    </location>
</feature>
<evidence type="ECO:0000256" key="2">
    <source>
        <dbReference type="SAM" id="MobiDB-lite"/>
    </source>
</evidence>
<keyword evidence="1" id="KW-0175">Coiled coil</keyword>
<dbReference type="GO" id="GO:0003677">
    <property type="term" value="F:DNA binding"/>
    <property type="evidence" value="ECO:0007669"/>
    <property type="project" value="InterPro"/>
</dbReference>
<proteinExistence type="predicted"/>
<dbReference type="InterPro" id="IPR007811">
    <property type="entry name" value="RPC4"/>
</dbReference>
<reference evidence="3 4" key="1">
    <citation type="journal article" date="2015" name="Sci. Rep.">
        <title>Genome of the facultative scuticociliatosis pathogen Pseudocohnilembus persalinus provides insight into its virulence through horizontal gene transfer.</title>
        <authorList>
            <person name="Xiong J."/>
            <person name="Wang G."/>
            <person name="Cheng J."/>
            <person name="Tian M."/>
            <person name="Pan X."/>
            <person name="Warren A."/>
            <person name="Jiang C."/>
            <person name="Yuan D."/>
            <person name="Miao W."/>
        </authorList>
    </citation>
    <scope>NUCLEOTIDE SEQUENCE [LARGE SCALE GENOMIC DNA]</scope>
    <source>
        <strain evidence="3">36N120E</strain>
    </source>
</reference>
<feature type="region of interest" description="Disordered" evidence="2">
    <location>
        <begin position="1"/>
        <end position="55"/>
    </location>
</feature>
<dbReference type="Proteomes" id="UP000054937">
    <property type="component" value="Unassembled WGS sequence"/>
</dbReference>
<dbReference type="InParanoid" id="A0A0V0QIF5"/>
<evidence type="ECO:0000256" key="1">
    <source>
        <dbReference type="SAM" id="Coils"/>
    </source>
</evidence>
<feature type="coiled-coil region" evidence="1">
    <location>
        <begin position="233"/>
        <end position="260"/>
    </location>
</feature>
<organism evidence="3 4">
    <name type="scientific">Pseudocohnilembus persalinus</name>
    <name type="common">Ciliate</name>
    <dbReference type="NCBI Taxonomy" id="266149"/>
    <lineage>
        <taxon>Eukaryota</taxon>
        <taxon>Sar</taxon>
        <taxon>Alveolata</taxon>
        <taxon>Ciliophora</taxon>
        <taxon>Intramacronucleata</taxon>
        <taxon>Oligohymenophorea</taxon>
        <taxon>Scuticociliatia</taxon>
        <taxon>Philasterida</taxon>
        <taxon>Pseudocohnilembidae</taxon>
        <taxon>Pseudocohnilembus</taxon>
    </lineage>
</organism>
<name>A0A0V0QIF5_PSEPJ</name>
<accession>A0A0V0QIF5</accession>
<dbReference type="AlphaFoldDB" id="A0A0V0QIF5"/>
<comment type="caution">
    <text evidence="3">The sequence shown here is derived from an EMBL/GenBank/DDBJ whole genome shotgun (WGS) entry which is preliminary data.</text>
</comment>
<evidence type="ECO:0000313" key="3">
    <source>
        <dbReference type="EMBL" id="KRX01943.1"/>
    </source>
</evidence>
<dbReference type="GO" id="GO:0006383">
    <property type="term" value="P:transcription by RNA polymerase III"/>
    <property type="evidence" value="ECO:0007669"/>
    <property type="project" value="InterPro"/>
</dbReference>
<gene>
    <name evidence="3" type="ORF">PPERSA_07588</name>
</gene>
<dbReference type="GO" id="GO:0005666">
    <property type="term" value="C:RNA polymerase III complex"/>
    <property type="evidence" value="ECO:0007669"/>
    <property type="project" value="InterPro"/>
</dbReference>
<evidence type="ECO:0000313" key="4">
    <source>
        <dbReference type="Proteomes" id="UP000054937"/>
    </source>
</evidence>
<dbReference type="Pfam" id="PF05132">
    <property type="entry name" value="RNA_pol_Rpc4"/>
    <property type="match status" value="1"/>
</dbReference>
<dbReference type="EMBL" id="LDAU01000159">
    <property type="protein sequence ID" value="KRX01943.1"/>
    <property type="molecule type" value="Genomic_DNA"/>
</dbReference>
<sequence>MEKQKTSKTQQSKNKARSKTNPGKQEKKQEKKQEQTEKNQQNQNQNIEEEITFQPRSSVIQNFKNETNKLFQDKASFETILTNKKIQGNMSLSADKPKRGFKINQKSKIKVESQSLIKAKEIMENPHLKSHKQSEEIEQEEIDFLDLKKKNFNALKPQAKKGPFVREKQINTIIDAAVNLDDQDVSEQEEYNKEIDYDLFQEEKLDLFEPNMVPFKNKEQLDEQILMQKLKSGQNEEKSKEKYQELKEKLEEERKKEQQKDFFEVLEEEDYAILQFPSKFLYQLPQNFNRRNRISLGNPENYGDNREILNLNVQRTYDSAGNQITSYYGDINHYLENYQKLDFSSQNIGYKLGKFVQKKNGEIKFQSGENQLEIQKGIPNNCQQELTLIDTNKNQCTKLGNLNNKFVLRPNIEEMYELQQQNIGKIDFEQNELIQEDN</sequence>
<protein>
    <submittedName>
        <fullName evidence="3">Uncharacterized protein</fullName>
    </submittedName>
</protein>
<keyword evidence="4" id="KW-1185">Reference proteome</keyword>
<dbReference type="OrthoDB" id="5836119at2759"/>